<dbReference type="AlphaFoldDB" id="Q21BJ8"/>
<name>Q21BJ8_RHOPB</name>
<dbReference type="HOGENOM" id="CLU_836332_0_0_5"/>
<evidence type="ECO:0008006" key="2">
    <source>
        <dbReference type="Google" id="ProtNLM"/>
    </source>
</evidence>
<gene>
    <name evidence="1" type="ordered locus">RPC_0666</name>
</gene>
<dbReference type="RefSeq" id="WP_011471146.1">
    <property type="nucleotide sequence ID" value="NC_007925.1"/>
</dbReference>
<dbReference type="eggNOG" id="COG0438">
    <property type="taxonomic scope" value="Bacteria"/>
</dbReference>
<dbReference type="KEGG" id="rpc:RPC_0666"/>
<reference evidence="1" key="1">
    <citation type="submission" date="2006-03" db="EMBL/GenBank/DDBJ databases">
        <title>Complete sequence of Rhodopseudomonas palustris BisB18.</title>
        <authorList>
            <consortium name="US DOE Joint Genome Institute"/>
            <person name="Copeland A."/>
            <person name="Lucas S."/>
            <person name="Lapidus A."/>
            <person name="Barry K."/>
            <person name="Detter J.C."/>
            <person name="Glavina del Rio T."/>
            <person name="Hammon N."/>
            <person name="Israni S."/>
            <person name="Dalin E."/>
            <person name="Tice H."/>
            <person name="Pitluck S."/>
            <person name="Chain P."/>
            <person name="Malfatti S."/>
            <person name="Shin M."/>
            <person name="Vergez L."/>
            <person name="Schmutz J."/>
            <person name="Larimer F."/>
            <person name="Land M."/>
            <person name="Hauser L."/>
            <person name="Pelletier D.A."/>
            <person name="Kyrpides N."/>
            <person name="Anderson I."/>
            <person name="Oda Y."/>
            <person name="Harwood C.S."/>
            <person name="Richardson P."/>
        </authorList>
    </citation>
    <scope>NUCLEOTIDE SEQUENCE [LARGE SCALE GENOMIC DNA]</scope>
    <source>
        <strain evidence="1">BisB18</strain>
    </source>
</reference>
<evidence type="ECO:0000313" key="1">
    <source>
        <dbReference type="EMBL" id="ABD86238.1"/>
    </source>
</evidence>
<dbReference type="OrthoDB" id="7374792at2"/>
<organism evidence="1">
    <name type="scientific">Rhodopseudomonas palustris (strain BisB18)</name>
    <dbReference type="NCBI Taxonomy" id="316056"/>
    <lineage>
        <taxon>Bacteria</taxon>
        <taxon>Pseudomonadati</taxon>
        <taxon>Pseudomonadota</taxon>
        <taxon>Alphaproteobacteria</taxon>
        <taxon>Hyphomicrobiales</taxon>
        <taxon>Nitrobacteraceae</taxon>
        <taxon>Rhodopseudomonas</taxon>
    </lineage>
</organism>
<dbReference type="SUPFAM" id="SSF53756">
    <property type="entry name" value="UDP-Glycosyltransferase/glycogen phosphorylase"/>
    <property type="match status" value="1"/>
</dbReference>
<dbReference type="EMBL" id="CP000301">
    <property type="protein sequence ID" value="ABD86238.1"/>
    <property type="molecule type" value="Genomic_DNA"/>
</dbReference>
<dbReference type="STRING" id="316056.RPC_0666"/>
<accession>Q21BJ8</accession>
<protein>
    <recommendedName>
        <fullName evidence="2">Glycosyltransferase</fullName>
    </recommendedName>
</protein>
<proteinExistence type="predicted"/>
<sequence>MILNLFYEEKDDRWFPGDRHVRSLLRHLLLGKPQPAGHTRVFLNLCAGLDRLGIRYRVNDYRYIQKHPNELACIIGRRFLLDKIAWKNPILLGVAGYDHPVDAPGLFDRLPIKMVLVPGDWYVDMCRPYWKQVKSWPVGIDTELWAPSPQDRKSVDVLLYDKVRWEHDRIAPALIDPIRARLEAEGRSVLELRYGSYEEDDFREALARCRSMIFLCEHESQGIAYQQALSCGVPIFAWDRGGAWQDPNYFPHKVVYEPVTSVPYWDARCGLTFKDIEAFRSQWPEFWRRSQNGGFAPRDYVLQSLTLEQRAQQYYDIAKSVADDQVARRPVSMT</sequence>